<accession>A0A089ZPS2</accession>
<dbReference type="RefSeq" id="WP_043186179.1">
    <property type="nucleotide sequence ID" value="NZ_CP009533.1"/>
</dbReference>
<dbReference type="AlphaFoldDB" id="A0A089ZPS2"/>
<dbReference type="EMBL" id="CP009533">
    <property type="protein sequence ID" value="AIS16376.1"/>
    <property type="molecule type" value="Genomic_DNA"/>
</dbReference>
<evidence type="ECO:0000313" key="2">
    <source>
        <dbReference type="Proteomes" id="UP000029499"/>
    </source>
</evidence>
<organism evidence="1 2">
    <name type="scientific">Pseudomonas rhizosphaerae</name>
    <dbReference type="NCBI Taxonomy" id="216142"/>
    <lineage>
        <taxon>Bacteria</taxon>
        <taxon>Pseudomonadati</taxon>
        <taxon>Pseudomonadota</taxon>
        <taxon>Gammaproteobacteria</taxon>
        <taxon>Pseudomonadales</taxon>
        <taxon>Pseudomonadaceae</taxon>
        <taxon>Pseudomonas</taxon>
    </lineage>
</organism>
<dbReference type="STRING" id="216142.LT40_02745"/>
<name>A0A089ZPS2_9PSED</name>
<dbReference type="InterPro" id="IPR010352">
    <property type="entry name" value="DUF945"/>
</dbReference>
<evidence type="ECO:0000313" key="1">
    <source>
        <dbReference type="EMBL" id="AIS16376.1"/>
    </source>
</evidence>
<dbReference type="eggNOG" id="COG5339">
    <property type="taxonomic scope" value="Bacteria"/>
</dbReference>
<protein>
    <recommendedName>
        <fullName evidence="3">GTP-binding protein</fullName>
    </recommendedName>
</protein>
<dbReference type="HOGENOM" id="CLU_029683_2_1_6"/>
<evidence type="ECO:0008006" key="3">
    <source>
        <dbReference type="Google" id="ProtNLM"/>
    </source>
</evidence>
<dbReference type="Proteomes" id="UP000029499">
    <property type="component" value="Chromosome"/>
</dbReference>
<reference evidence="1 2" key="1">
    <citation type="journal article" date="2015" name="J. Biotechnol.">
        <title>Complete genome sequence of Pseudomonas rhizosphaerae IH5T (=DSM 16299T), a phosphate-solubilizing rhizobacterium for bacterial biofertilizer.</title>
        <authorList>
            <person name="Kwak Y."/>
            <person name="Jung B.K."/>
            <person name="Shin J.H."/>
        </authorList>
    </citation>
    <scope>NUCLEOTIDE SEQUENCE [LARGE SCALE GENOMIC DNA]</scope>
    <source>
        <strain evidence="1">DSM 16299</strain>
    </source>
</reference>
<dbReference type="KEGG" id="prh:LT40_02745"/>
<keyword evidence="2" id="KW-1185">Reference proteome</keyword>
<dbReference type="Pfam" id="PF06097">
    <property type="entry name" value="DUF945"/>
    <property type="match status" value="1"/>
</dbReference>
<proteinExistence type="predicted"/>
<gene>
    <name evidence="1" type="ORF">LT40_02745</name>
</gene>
<dbReference type="OrthoDB" id="5444681at2"/>
<sequence length="495" mass="52537">MNKATGIIGGIVVVAAAATVGGAWYTGTQLEPVLSNAIAQANRELAASLAVDGQPGMQIELASLDRRFFTSTAHYRIQLHGVQADGKPQSRELLLVDHIEHGPLPWSHLKALRLMPVMAASNFELERNADTQAWFAMSQNQPPLRGQVSIGYDGASDTRLQLLPLDAREGNDTVKFSGLTARLVLSADASHYSLTGHSDELLADVAGQAGRLQAQFKGLSFDTGGTLGASGLYLGHSDLKLARASLQGAEVAPVQVENLSVSGLMQEVEGNLDIQASYSVAALNYAGRPVGALQMSVKLANVDIAASREFGDLYRTVIAPQWQTPLPDGTLPPLRLSLAHRQQLETVVGKLLDAKPLLQLEKLSLATEHGESHLSMTAHLANPAPAQLGSPAYWPALIGSLQADLQLSKPMLADVGSLQAGLQGQTDPARVAQAGSDLSATIAGLGQMLGLVKDEGEHLRATLRYDDAMVDFNGRKMPLQQFAQVLGQVGIMGQR</sequence>